<keyword evidence="1" id="KW-0812">Transmembrane</keyword>
<dbReference type="EMBL" id="QTTT01000001">
    <property type="protein sequence ID" value="REE95346.1"/>
    <property type="molecule type" value="Genomic_DNA"/>
</dbReference>
<keyword evidence="1" id="KW-0472">Membrane</keyword>
<comment type="caution">
    <text evidence="3">The sequence shown here is derived from an EMBL/GenBank/DDBJ whole genome shotgun (WGS) entry which is preliminary data.</text>
</comment>
<dbReference type="PIRSF" id="PIRSF026631">
    <property type="entry name" value="UCP026631"/>
    <property type="match status" value="1"/>
</dbReference>
<feature type="domain" description="YdbS-like PH" evidence="2">
    <location>
        <begin position="66"/>
        <end position="143"/>
    </location>
</feature>
<feature type="domain" description="YdbS-like PH" evidence="2">
    <location>
        <begin position="393"/>
        <end position="460"/>
    </location>
</feature>
<dbReference type="PANTHER" id="PTHR34473">
    <property type="entry name" value="UPF0699 TRANSMEMBRANE PROTEIN YDBS"/>
    <property type="match status" value="1"/>
</dbReference>
<feature type="transmembrane region" description="Helical" evidence="1">
    <location>
        <begin position="169"/>
        <end position="195"/>
    </location>
</feature>
<keyword evidence="4" id="KW-1185">Reference proteome</keyword>
<dbReference type="AlphaFoldDB" id="A0A3D9SHG1"/>
<evidence type="ECO:0000256" key="1">
    <source>
        <dbReference type="SAM" id="Phobius"/>
    </source>
</evidence>
<dbReference type="OrthoDB" id="4121259at2"/>
<dbReference type="InterPro" id="IPR014529">
    <property type="entry name" value="UCP026631"/>
</dbReference>
<feature type="transmembrane region" description="Helical" evidence="1">
    <location>
        <begin position="222"/>
        <end position="246"/>
    </location>
</feature>
<dbReference type="PANTHER" id="PTHR34473:SF2">
    <property type="entry name" value="UPF0699 TRANSMEMBRANE PROTEIN YDBT"/>
    <property type="match status" value="1"/>
</dbReference>
<reference evidence="3 4" key="1">
    <citation type="submission" date="2018-08" db="EMBL/GenBank/DDBJ databases">
        <title>Sequencing the genomes of 1000 actinobacteria strains.</title>
        <authorList>
            <person name="Klenk H.-P."/>
        </authorList>
    </citation>
    <scope>NUCLEOTIDE SEQUENCE [LARGE SCALE GENOMIC DNA]</scope>
    <source>
        <strain evidence="3 4">DSM 43927</strain>
    </source>
</reference>
<dbReference type="InterPro" id="IPR005182">
    <property type="entry name" value="YdbS-like_PH"/>
</dbReference>
<sequence>MRPLAPPAATRPRRLHPMTVAVGALRELLGLLAAGAAGLVVGGLSTAFYFALLGLAFGLLFHLAKWATFTYTLHDDRLELRRALLGRSMKTIPRERVRGVDVNAPLAHRLFGLAIVQIDAGSEGGDGELRAVSRAEAERLRALLMTGDDARPAADRQGSAVLARARPRWYLFAPLSGAYLLTPFALAGSLLGALYNLGDELGLIDDRRLSELGDDVAGWPRGVFVVFALVFLAAMPIASVVVFALFNWDFTLRSTGGGTAVAAERGLFTRRSVSLERRRIRGVELADNPLERAAGVVRLSALVTGLDDTAHRGRLLPASPRPVASAAASRVLGDRLPGPLIRHPPAARRRRIVRAAGPPLLLAALAVPAGRSWAVSLALAAALIAVPLGLDRYRQLGHATDGTRLTVRSGSLRRRQAVVEHRAVVAWRLRRTLFQRRLGLATLTVGVGAGEGAYPALDMGESDAVAFAHGITPEWIGPFLED</sequence>
<proteinExistence type="predicted"/>
<protein>
    <submittedName>
        <fullName evidence="3">Putative membrane protein</fullName>
    </submittedName>
</protein>
<dbReference type="Proteomes" id="UP000256661">
    <property type="component" value="Unassembled WGS sequence"/>
</dbReference>
<evidence type="ECO:0000259" key="2">
    <source>
        <dbReference type="Pfam" id="PF03703"/>
    </source>
</evidence>
<accession>A0A3D9SHG1</accession>
<feature type="transmembrane region" description="Helical" evidence="1">
    <location>
        <begin position="351"/>
        <end position="367"/>
    </location>
</feature>
<name>A0A3D9SHG1_9ACTN</name>
<evidence type="ECO:0000313" key="4">
    <source>
        <dbReference type="Proteomes" id="UP000256661"/>
    </source>
</evidence>
<feature type="transmembrane region" description="Helical" evidence="1">
    <location>
        <begin position="47"/>
        <end position="73"/>
    </location>
</feature>
<gene>
    <name evidence="3" type="ORF">DFJ69_0732</name>
</gene>
<feature type="transmembrane region" description="Helical" evidence="1">
    <location>
        <begin position="373"/>
        <end position="390"/>
    </location>
</feature>
<dbReference type="Pfam" id="PF03703">
    <property type="entry name" value="bPH_2"/>
    <property type="match status" value="3"/>
</dbReference>
<organism evidence="3 4">
    <name type="scientific">Thermomonospora umbrina</name>
    <dbReference type="NCBI Taxonomy" id="111806"/>
    <lineage>
        <taxon>Bacteria</taxon>
        <taxon>Bacillati</taxon>
        <taxon>Actinomycetota</taxon>
        <taxon>Actinomycetes</taxon>
        <taxon>Streptosporangiales</taxon>
        <taxon>Thermomonosporaceae</taxon>
        <taxon>Thermomonospora</taxon>
    </lineage>
</organism>
<feature type="transmembrane region" description="Helical" evidence="1">
    <location>
        <begin position="20"/>
        <end position="41"/>
    </location>
</feature>
<keyword evidence="1" id="KW-1133">Transmembrane helix</keyword>
<feature type="domain" description="YdbS-like PH" evidence="2">
    <location>
        <begin position="260"/>
        <end position="308"/>
    </location>
</feature>
<evidence type="ECO:0000313" key="3">
    <source>
        <dbReference type="EMBL" id="REE95346.1"/>
    </source>
</evidence>
<dbReference type="RefSeq" id="WP_116021160.1">
    <property type="nucleotide sequence ID" value="NZ_QTTT01000001.1"/>
</dbReference>